<dbReference type="OrthoDB" id="5852834at2759"/>
<reference evidence="14 15" key="1">
    <citation type="submission" date="2014-03" db="EMBL/GenBank/DDBJ databases">
        <title>Draft genome of the hookworm Oesophagostomum dentatum.</title>
        <authorList>
            <person name="Mitreva M."/>
        </authorList>
    </citation>
    <scope>NUCLEOTIDE SEQUENCE [LARGE SCALE GENOMIC DNA]</scope>
    <source>
        <strain evidence="14 15">OD-Hann</strain>
    </source>
</reference>
<gene>
    <name evidence="14" type="ORF">OESDEN_15474</name>
</gene>
<evidence type="ECO:0000259" key="13">
    <source>
        <dbReference type="Pfam" id="PF13359"/>
    </source>
</evidence>
<dbReference type="PANTHER" id="PTHR22930">
    <property type="match status" value="1"/>
</dbReference>
<evidence type="ECO:0000256" key="6">
    <source>
        <dbReference type="ARBA" id="ARBA00022490"/>
    </source>
</evidence>
<dbReference type="GO" id="GO:0005737">
    <property type="term" value="C:cytoplasm"/>
    <property type="evidence" value="ECO:0007669"/>
    <property type="project" value="UniProtKB-SubCell"/>
</dbReference>
<protein>
    <recommendedName>
        <fullName evidence="5">Putative nuclease HARBI1</fullName>
    </recommendedName>
    <alternativeName>
        <fullName evidence="11">Harbinger transposase-derived nuclease</fullName>
    </alternativeName>
</protein>
<evidence type="ECO:0000256" key="3">
    <source>
        <dbReference type="ARBA" id="ARBA00004496"/>
    </source>
</evidence>
<evidence type="ECO:0000256" key="2">
    <source>
        <dbReference type="ARBA" id="ARBA00004123"/>
    </source>
</evidence>
<dbReference type="GO" id="GO:0005634">
    <property type="term" value="C:nucleus"/>
    <property type="evidence" value="ECO:0007669"/>
    <property type="project" value="UniProtKB-SubCell"/>
</dbReference>
<keyword evidence="9" id="KW-0378">Hydrolase</keyword>
<evidence type="ECO:0000313" key="14">
    <source>
        <dbReference type="EMBL" id="KHJ84807.1"/>
    </source>
</evidence>
<dbReference type="InterPro" id="IPR026103">
    <property type="entry name" value="HARBI1_animal"/>
</dbReference>
<keyword evidence="6" id="KW-0963">Cytoplasm</keyword>
<evidence type="ECO:0000256" key="5">
    <source>
        <dbReference type="ARBA" id="ARBA00015519"/>
    </source>
</evidence>
<keyword evidence="15" id="KW-1185">Reference proteome</keyword>
<evidence type="ECO:0000256" key="11">
    <source>
        <dbReference type="ARBA" id="ARBA00030126"/>
    </source>
</evidence>
<dbReference type="InterPro" id="IPR045249">
    <property type="entry name" value="HARBI1-like"/>
</dbReference>
<feature type="non-terminal residue" evidence="14">
    <location>
        <position position="1"/>
    </location>
</feature>
<evidence type="ECO:0000256" key="9">
    <source>
        <dbReference type="ARBA" id="ARBA00022801"/>
    </source>
</evidence>
<feature type="domain" description="DDE Tnp4" evidence="13">
    <location>
        <begin position="150"/>
        <end position="299"/>
    </location>
</feature>
<name>A0A0B1SMP7_OESDE</name>
<dbReference type="GO" id="GO:0016787">
    <property type="term" value="F:hydrolase activity"/>
    <property type="evidence" value="ECO:0007669"/>
    <property type="project" value="UniProtKB-KW"/>
</dbReference>
<comment type="cofactor">
    <cofactor evidence="1">
        <name>a divalent metal cation</name>
        <dbReference type="ChEBI" id="CHEBI:60240"/>
    </cofactor>
</comment>
<keyword evidence="7" id="KW-0540">Nuclease</keyword>
<dbReference type="PRINTS" id="PR02086">
    <property type="entry name" value="PUTNUCHARBI1"/>
</dbReference>
<dbReference type="PANTHER" id="PTHR22930:SF289">
    <property type="entry name" value="DDE TNP4 DOMAIN-CONTAINING PROTEIN-RELATED"/>
    <property type="match status" value="1"/>
</dbReference>
<accession>A0A0B1SMP7</accession>
<evidence type="ECO:0000256" key="1">
    <source>
        <dbReference type="ARBA" id="ARBA00001968"/>
    </source>
</evidence>
<dbReference type="Pfam" id="PF13359">
    <property type="entry name" value="DDE_Tnp_4"/>
    <property type="match status" value="1"/>
</dbReference>
<evidence type="ECO:0000256" key="4">
    <source>
        <dbReference type="ARBA" id="ARBA00006958"/>
    </source>
</evidence>
<comment type="subcellular location">
    <subcellularLocation>
        <location evidence="3">Cytoplasm</location>
    </subcellularLocation>
    <subcellularLocation>
        <location evidence="2">Nucleus</location>
    </subcellularLocation>
</comment>
<evidence type="ECO:0000313" key="15">
    <source>
        <dbReference type="Proteomes" id="UP000053660"/>
    </source>
</evidence>
<keyword evidence="8" id="KW-0479">Metal-binding</keyword>
<dbReference type="GO" id="GO:0046872">
    <property type="term" value="F:metal ion binding"/>
    <property type="evidence" value="ECO:0007669"/>
    <property type="project" value="UniProtKB-KW"/>
</dbReference>
<comment type="similarity">
    <text evidence="4">Belongs to the HARBI1 family.</text>
</comment>
<dbReference type="GO" id="GO:0004518">
    <property type="term" value="F:nuclease activity"/>
    <property type="evidence" value="ECO:0007669"/>
    <property type="project" value="UniProtKB-KW"/>
</dbReference>
<organism evidence="14 15">
    <name type="scientific">Oesophagostomum dentatum</name>
    <name type="common">Nodular worm</name>
    <dbReference type="NCBI Taxonomy" id="61180"/>
    <lineage>
        <taxon>Eukaryota</taxon>
        <taxon>Metazoa</taxon>
        <taxon>Ecdysozoa</taxon>
        <taxon>Nematoda</taxon>
        <taxon>Chromadorea</taxon>
        <taxon>Rhabditida</taxon>
        <taxon>Rhabditina</taxon>
        <taxon>Rhabditomorpha</taxon>
        <taxon>Strongyloidea</taxon>
        <taxon>Strongylidae</taxon>
        <taxon>Oesophagostomum</taxon>
    </lineage>
</organism>
<evidence type="ECO:0000256" key="8">
    <source>
        <dbReference type="ARBA" id="ARBA00022723"/>
    </source>
</evidence>
<proteinExistence type="inferred from homology"/>
<sequence length="349" mass="39736">KKMDSMIREEFESLILLAAPRRFQNRINPLDEDDYELFRRRYRFSPSGFRHVLNLVADDLAPQTVRSASLTAAEKLGVFLDTIGSGGVQRNSGVMRGCSQPTVSRIIAEVSEVFYNRRHEFIFWPDERKLADTRTKFFDVCGIPNVVGAVDGSLIPIQGPSENSESFMCRKGFYSMNLSAIVDADQSFRWISVKFPGSVHDSRIFRESVIHGEFSRGEKTGILLADSGYRAENFLLKPILRENRTPAEERFTRAQCRGRAVVERAFGSLKKQFLSLHSELRYSPQQCGKIMVTACALRNIAIELREEEFSDDPNNPVEEDQSFEENMLEVFDSAAGASLQQRIVDTYFR</sequence>
<comment type="function">
    <text evidence="12">Transposase-derived protein that may have nuclease activity. Does not have transposase activity.</text>
</comment>
<dbReference type="Proteomes" id="UP000053660">
    <property type="component" value="Unassembled WGS sequence"/>
</dbReference>
<evidence type="ECO:0000256" key="7">
    <source>
        <dbReference type="ARBA" id="ARBA00022722"/>
    </source>
</evidence>
<evidence type="ECO:0000256" key="12">
    <source>
        <dbReference type="ARBA" id="ARBA00045850"/>
    </source>
</evidence>
<keyword evidence="10" id="KW-0539">Nucleus</keyword>
<dbReference type="AlphaFoldDB" id="A0A0B1SMP7"/>
<dbReference type="EMBL" id="KN566652">
    <property type="protein sequence ID" value="KHJ84807.1"/>
    <property type="molecule type" value="Genomic_DNA"/>
</dbReference>
<evidence type="ECO:0000256" key="10">
    <source>
        <dbReference type="ARBA" id="ARBA00023242"/>
    </source>
</evidence>
<dbReference type="InterPro" id="IPR027806">
    <property type="entry name" value="HARBI1_dom"/>
</dbReference>